<keyword evidence="5" id="KW-1185">Reference proteome</keyword>
<comment type="similarity">
    <text evidence="3">Belongs to the IspD/TarI cytidylyltransferase family. IspD subfamily.</text>
</comment>
<dbReference type="Proteomes" id="UP001431693">
    <property type="component" value="Unassembled WGS sequence"/>
</dbReference>
<evidence type="ECO:0000256" key="2">
    <source>
        <dbReference type="ARBA" id="ARBA00022695"/>
    </source>
</evidence>
<feature type="site" description="Positions MEP for the nucleophilic attack" evidence="3">
    <location>
        <position position="232"/>
    </location>
</feature>
<dbReference type="PANTHER" id="PTHR32125:SF4">
    <property type="entry name" value="2-C-METHYL-D-ERYTHRITOL 4-PHOSPHATE CYTIDYLYLTRANSFERASE, CHLOROPLASTIC"/>
    <property type="match status" value="1"/>
</dbReference>
<evidence type="ECO:0000313" key="4">
    <source>
        <dbReference type="EMBL" id="MDJ1129624.1"/>
    </source>
</evidence>
<comment type="caution">
    <text evidence="4">The sequence shown here is derived from an EMBL/GenBank/DDBJ whole genome shotgun (WGS) entry which is preliminary data.</text>
</comment>
<dbReference type="RefSeq" id="WP_283712749.1">
    <property type="nucleotide sequence ID" value="NZ_JASJEW010000002.1"/>
</dbReference>
<feature type="site" description="Transition state stabilizer" evidence="3">
    <location>
        <position position="34"/>
    </location>
</feature>
<keyword evidence="3" id="KW-0414">Isoprene biosynthesis</keyword>
<dbReference type="EC" id="2.7.7.60" evidence="3"/>
<keyword evidence="2 3" id="KW-0548">Nucleotidyltransferase</keyword>
<dbReference type="HAMAP" id="MF_00108">
    <property type="entry name" value="IspD"/>
    <property type="match status" value="1"/>
</dbReference>
<dbReference type="InterPro" id="IPR029044">
    <property type="entry name" value="Nucleotide-diphossugar_trans"/>
</dbReference>
<evidence type="ECO:0000313" key="5">
    <source>
        <dbReference type="Proteomes" id="UP001431693"/>
    </source>
</evidence>
<reference evidence="4" key="1">
    <citation type="submission" date="2023-05" db="EMBL/GenBank/DDBJ databases">
        <title>[olsenella] sp. nov., isolated from a pig farm feces dump.</title>
        <authorList>
            <person name="Chang Y.-H."/>
        </authorList>
    </citation>
    <scope>NUCLEOTIDE SEQUENCE</scope>
    <source>
        <strain evidence="4">YH-ols2217</strain>
    </source>
</reference>
<dbReference type="Gene3D" id="3.90.550.10">
    <property type="entry name" value="Spore Coat Polysaccharide Biosynthesis Protein SpsA, Chain A"/>
    <property type="match status" value="1"/>
</dbReference>
<gene>
    <name evidence="3 4" type="primary">ispD</name>
    <name evidence="4" type="ORF">QJ043_05955</name>
</gene>
<dbReference type="CDD" id="cd02516">
    <property type="entry name" value="CDP-ME_synthetase"/>
    <property type="match status" value="1"/>
</dbReference>
<comment type="function">
    <text evidence="3">Catalyzes the formation of 4-diphosphocytidyl-2-C-methyl-D-erythritol from CTP and 2-C-methyl-D-erythritol 4-phosphate (MEP).</text>
</comment>
<sequence length="257" mass="27293">MSSCIPAPQLHRPVTSPHPRDLGVIVVAAGSGERFGRPEGKALVPVAGRPLVAWSLLAADSAPSVAEIVMVTRARDLEEVERLANGLPLVSPVTVVAGGATRQESVRRGLAVLDRRLSLVAVHDGARPLVTSEAFERLAARLRSDLGLAGLVAGCPSVDTLKVVGAGGQIVRTPDRSKYWCVQTPQAFRSEDLRRAHGSAAAEGFEGTDDASLVERFGLKVAVAQVLRANGKLTYPEDLVPIEAQLEAREREERPLA</sequence>
<organism evidence="4 5">
    <name type="scientific">Kribbibacterium absianum</name>
    <dbReference type="NCBI Taxonomy" id="3044210"/>
    <lineage>
        <taxon>Bacteria</taxon>
        <taxon>Bacillati</taxon>
        <taxon>Actinomycetota</taxon>
        <taxon>Coriobacteriia</taxon>
        <taxon>Coriobacteriales</taxon>
        <taxon>Kribbibacteriaceae</taxon>
        <taxon>Kribbibacterium</taxon>
    </lineage>
</organism>
<comment type="catalytic activity">
    <reaction evidence="3">
        <text>2-C-methyl-D-erythritol 4-phosphate + CTP + H(+) = 4-CDP-2-C-methyl-D-erythritol + diphosphate</text>
        <dbReference type="Rhea" id="RHEA:13429"/>
        <dbReference type="ChEBI" id="CHEBI:15378"/>
        <dbReference type="ChEBI" id="CHEBI:33019"/>
        <dbReference type="ChEBI" id="CHEBI:37563"/>
        <dbReference type="ChEBI" id="CHEBI:57823"/>
        <dbReference type="ChEBI" id="CHEBI:58262"/>
        <dbReference type="EC" id="2.7.7.60"/>
    </reaction>
</comment>
<feature type="site" description="Positions MEP for the nucleophilic attack" evidence="3">
    <location>
        <position position="176"/>
    </location>
</feature>
<feature type="site" description="Transition state stabilizer" evidence="3">
    <location>
        <position position="41"/>
    </location>
</feature>
<accession>A0ABT6ZLC5</accession>
<dbReference type="EMBL" id="JASJEX010000003">
    <property type="protein sequence ID" value="MDJ1129624.1"/>
    <property type="molecule type" value="Genomic_DNA"/>
</dbReference>
<evidence type="ECO:0000256" key="3">
    <source>
        <dbReference type="HAMAP-Rule" id="MF_00108"/>
    </source>
</evidence>
<proteinExistence type="inferred from homology"/>
<dbReference type="InterPro" id="IPR050088">
    <property type="entry name" value="IspD/TarI_cytidylyltransf_bact"/>
</dbReference>
<name>A0ABT6ZLC5_9ACTN</name>
<dbReference type="SUPFAM" id="SSF53448">
    <property type="entry name" value="Nucleotide-diphospho-sugar transferases"/>
    <property type="match status" value="1"/>
</dbReference>
<evidence type="ECO:0000256" key="1">
    <source>
        <dbReference type="ARBA" id="ARBA00022679"/>
    </source>
</evidence>
<protein>
    <recommendedName>
        <fullName evidence="3">2-C-methyl-D-erythritol 4-phosphate cytidylyltransferase</fullName>
        <ecNumber evidence="3">2.7.7.60</ecNumber>
    </recommendedName>
    <alternativeName>
        <fullName evidence="3">4-diphosphocytidyl-2C-methyl-D-erythritol synthase</fullName>
    </alternativeName>
    <alternativeName>
        <fullName evidence="3">MEP cytidylyltransferase</fullName>
        <shortName evidence="3">MCT</shortName>
    </alternativeName>
</protein>
<dbReference type="PANTHER" id="PTHR32125">
    <property type="entry name" value="2-C-METHYL-D-ERYTHRITOL 4-PHOSPHATE CYTIDYLYLTRANSFERASE, CHLOROPLASTIC"/>
    <property type="match status" value="1"/>
</dbReference>
<dbReference type="InterPro" id="IPR001228">
    <property type="entry name" value="IspD"/>
</dbReference>
<dbReference type="Pfam" id="PF01128">
    <property type="entry name" value="IspD"/>
    <property type="match status" value="1"/>
</dbReference>
<dbReference type="InterPro" id="IPR034683">
    <property type="entry name" value="IspD/TarI"/>
</dbReference>
<keyword evidence="1 3" id="KW-0808">Transferase</keyword>
<dbReference type="GO" id="GO:0050518">
    <property type="term" value="F:2-C-methyl-D-erythritol 4-phosphate cytidylyltransferase activity"/>
    <property type="evidence" value="ECO:0007669"/>
    <property type="project" value="UniProtKB-EC"/>
</dbReference>
<comment type="pathway">
    <text evidence="3">Isoprenoid biosynthesis; isopentenyl diphosphate biosynthesis via DXP pathway; isopentenyl diphosphate from 1-deoxy-D-xylulose 5-phosphate: step 2/6.</text>
</comment>
<dbReference type="NCBIfam" id="TIGR00453">
    <property type="entry name" value="ispD"/>
    <property type="match status" value="1"/>
</dbReference>